<keyword evidence="2" id="KW-1185">Reference proteome</keyword>
<dbReference type="OrthoDB" id="4772769at2"/>
<gene>
    <name evidence="1" type="ORF">GM658_24590</name>
</gene>
<sequence length="213" mass="23964">MGAKTWLMMYAEGDPAEILRSGPKLDREASAAMVRQLFPTDRYIAAEDESLANACPRDGKVLAACFPGLTIIAAGELAIDYPTQTDKRFLEFAQGRMVYMHLMHSVVDWFAYGVWKDGGWLRSLSVSPESGVIQDLGARRAFETPFWNGERPAVDPEEDTDEYPLPFHPLEMGEAALGELFGYQLEGYNEGEMLDPDTIPLMAFTKKPWWKLF</sequence>
<evidence type="ECO:0000313" key="1">
    <source>
        <dbReference type="EMBL" id="MTW13794.1"/>
    </source>
</evidence>
<dbReference type="InterPro" id="IPR053847">
    <property type="entry name" value="DUF6928"/>
</dbReference>
<organism evidence="1 2">
    <name type="scientific">Massilia eburnea</name>
    <dbReference type="NCBI Taxonomy" id="1776165"/>
    <lineage>
        <taxon>Bacteria</taxon>
        <taxon>Pseudomonadati</taxon>
        <taxon>Pseudomonadota</taxon>
        <taxon>Betaproteobacteria</taxon>
        <taxon>Burkholderiales</taxon>
        <taxon>Oxalobacteraceae</taxon>
        <taxon>Telluria group</taxon>
        <taxon>Massilia</taxon>
    </lineage>
</organism>
<dbReference type="AlphaFoldDB" id="A0A6L6QNW8"/>
<evidence type="ECO:0000313" key="2">
    <source>
        <dbReference type="Proteomes" id="UP000472320"/>
    </source>
</evidence>
<dbReference type="Pfam" id="PF21997">
    <property type="entry name" value="DUF6928"/>
    <property type="match status" value="1"/>
</dbReference>
<dbReference type="RefSeq" id="WP_155456705.1">
    <property type="nucleotide sequence ID" value="NZ_WNKX01000027.1"/>
</dbReference>
<accession>A0A6L6QNW8</accession>
<proteinExistence type="predicted"/>
<dbReference type="EMBL" id="WNKX01000027">
    <property type="protein sequence ID" value="MTW13794.1"/>
    <property type="molecule type" value="Genomic_DNA"/>
</dbReference>
<protein>
    <submittedName>
        <fullName evidence="1">Uncharacterized protein</fullName>
    </submittedName>
</protein>
<reference evidence="1 2" key="1">
    <citation type="submission" date="2019-11" db="EMBL/GenBank/DDBJ databases">
        <title>Type strains purchased from KCTC, JCM and DSMZ.</title>
        <authorList>
            <person name="Lu H."/>
        </authorList>
    </citation>
    <scope>NUCLEOTIDE SEQUENCE [LARGE SCALE GENOMIC DNA]</scope>
    <source>
        <strain evidence="1 2">JCM 31587</strain>
    </source>
</reference>
<comment type="caution">
    <text evidence="1">The sequence shown here is derived from an EMBL/GenBank/DDBJ whole genome shotgun (WGS) entry which is preliminary data.</text>
</comment>
<name>A0A6L6QNW8_9BURK</name>
<dbReference type="Proteomes" id="UP000472320">
    <property type="component" value="Unassembled WGS sequence"/>
</dbReference>